<dbReference type="Pfam" id="PF00664">
    <property type="entry name" value="ABC_membrane"/>
    <property type="match status" value="1"/>
</dbReference>
<dbReference type="InterPro" id="IPR027417">
    <property type="entry name" value="P-loop_NTPase"/>
</dbReference>
<keyword evidence="2 7" id="KW-0812">Transmembrane</keyword>
<evidence type="ECO:0000313" key="11">
    <source>
        <dbReference type="EMBL" id="PSJ24337.1"/>
    </source>
</evidence>
<evidence type="ECO:0000256" key="3">
    <source>
        <dbReference type="ARBA" id="ARBA00022741"/>
    </source>
</evidence>
<evidence type="ECO:0000256" key="6">
    <source>
        <dbReference type="ARBA" id="ARBA00023136"/>
    </source>
</evidence>
<evidence type="ECO:0000259" key="9">
    <source>
        <dbReference type="PROSITE" id="PS50893"/>
    </source>
</evidence>
<name>A0A9X7PDX0_9ACTN</name>
<dbReference type="PANTHER" id="PTHR24221:SF654">
    <property type="entry name" value="ATP-BINDING CASSETTE SUB-FAMILY B MEMBER 6"/>
    <property type="match status" value="1"/>
</dbReference>
<dbReference type="GO" id="GO:0140359">
    <property type="term" value="F:ABC-type transporter activity"/>
    <property type="evidence" value="ECO:0007669"/>
    <property type="project" value="InterPro"/>
</dbReference>
<feature type="transmembrane region" description="Helical" evidence="7">
    <location>
        <begin position="326"/>
        <end position="348"/>
    </location>
</feature>
<dbReference type="Pfam" id="PF00005">
    <property type="entry name" value="ABC_tran"/>
    <property type="match status" value="1"/>
</dbReference>
<sequence>MARHRAPRTSGSASAAGSASASAAASDSAAAFASGSATASASATTSGSASVSASAGDRLLLGTARHSAGRAAALALIAVASTGAALLLPLALGHTLDLLLARRGPDAGRWTVLCALLVTVPAALDAAGELLTGTTAAHATARLRHRLLGHVLAAGPRAAGRFPPGDLVTRAVGNAADTGTAPATLAHAAASVAGPVGGIVALGLIDPWLAAAFLAGAPLLAALLRAFTRASTDSVARYQRHQGEIAARLVEALGGARTIAAAGTADRERARILEPLPRLSRQGRRMWRVQGRSTAQAGTLVPLLQIAVLAVAGLRLSQGLLTVGDLLAASRYAVLATGVGMLVGHLNAAARARSAARRVAEVLDVPQVPYGQRRVPAGPGTLELRGVSVVRGGRTVLDDVSVTVPGGTSLAVVGLSGSGKTVLAEVAGRLADPAAGSVLLDGASLPSIRREDLRRAIGYAFARPALLGGTVGGTIGFGAFAPGREALEGAARAACAHDFVRRLPHGYDTPCADAPLSGGETQRLGLARAFAHAGRVLILDDATSSLDTATERRVSAALRASAAATRLVVAHRPATAATADRVLWLHEGRARAVAPHAVLWQDPSYREVFHA</sequence>
<dbReference type="InterPro" id="IPR003439">
    <property type="entry name" value="ABC_transporter-like_ATP-bd"/>
</dbReference>
<comment type="caution">
    <text evidence="11">The sequence shown here is derived from an EMBL/GenBank/DDBJ whole genome shotgun (WGS) entry which is preliminary data.</text>
</comment>
<dbReference type="PANTHER" id="PTHR24221">
    <property type="entry name" value="ATP-BINDING CASSETTE SUB-FAMILY B"/>
    <property type="match status" value="1"/>
</dbReference>
<evidence type="ECO:0000256" key="4">
    <source>
        <dbReference type="ARBA" id="ARBA00022840"/>
    </source>
</evidence>
<evidence type="ECO:0000256" key="1">
    <source>
        <dbReference type="ARBA" id="ARBA00004651"/>
    </source>
</evidence>
<evidence type="ECO:0000256" key="8">
    <source>
        <dbReference type="SAM" id="SignalP"/>
    </source>
</evidence>
<feature type="signal peptide" evidence="8">
    <location>
        <begin position="1"/>
        <end position="23"/>
    </location>
</feature>
<dbReference type="OrthoDB" id="9806127at2"/>
<feature type="transmembrane region" description="Helical" evidence="7">
    <location>
        <begin position="71"/>
        <end position="95"/>
    </location>
</feature>
<keyword evidence="3" id="KW-0547">Nucleotide-binding</keyword>
<dbReference type="InterPro" id="IPR036640">
    <property type="entry name" value="ABC1_TM_sf"/>
</dbReference>
<dbReference type="SUPFAM" id="SSF90123">
    <property type="entry name" value="ABC transporter transmembrane region"/>
    <property type="match status" value="1"/>
</dbReference>
<dbReference type="Gene3D" id="1.20.1560.10">
    <property type="entry name" value="ABC transporter type 1, transmembrane domain"/>
    <property type="match status" value="1"/>
</dbReference>
<accession>A0A9X7PDX0</accession>
<comment type="subcellular location">
    <subcellularLocation>
        <location evidence="1">Cell membrane</location>
        <topology evidence="1">Multi-pass membrane protein</topology>
    </subcellularLocation>
</comment>
<dbReference type="InterPro" id="IPR003593">
    <property type="entry name" value="AAA+_ATPase"/>
</dbReference>
<dbReference type="GO" id="GO:0005524">
    <property type="term" value="F:ATP binding"/>
    <property type="evidence" value="ECO:0007669"/>
    <property type="project" value="UniProtKB-KW"/>
</dbReference>
<proteinExistence type="predicted"/>
<dbReference type="InterPro" id="IPR039421">
    <property type="entry name" value="Type_1_exporter"/>
</dbReference>
<dbReference type="Gene3D" id="3.40.50.300">
    <property type="entry name" value="P-loop containing nucleotide triphosphate hydrolases"/>
    <property type="match status" value="1"/>
</dbReference>
<keyword evidence="12" id="KW-1185">Reference proteome</keyword>
<dbReference type="RefSeq" id="WP_106682004.1">
    <property type="nucleotide sequence ID" value="NZ_PXWG01000206.1"/>
</dbReference>
<keyword evidence="5 7" id="KW-1133">Transmembrane helix</keyword>
<dbReference type="PROSITE" id="PS50929">
    <property type="entry name" value="ABC_TM1F"/>
    <property type="match status" value="1"/>
</dbReference>
<dbReference type="GO" id="GO:0005886">
    <property type="term" value="C:plasma membrane"/>
    <property type="evidence" value="ECO:0007669"/>
    <property type="project" value="UniProtKB-SubCell"/>
</dbReference>
<feature type="domain" description="ABC transmembrane type-1" evidence="10">
    <location>
        <begin position="72"/>
        <end position="351"/>
    </location>
</feature>
<dbReference type="SMART" id="SM00382">
    <property type="entry name" value="AAA"/>
    <property type="match status" value="1"/>
</dbReference>
<organism evidence="11 12">
    <name type="scientific">Streptosporangium nondiastaticum</name>
    <dbReference type="NCBI Taxonomy" id="35764"/>
    <lineage>
        <taxon>Bacteria</taxon>
        <taxon>Bacillati</taxon>
        <taxon>Actinomycetota</taxon>
        <taxon>Actinomycetes</taxon>
        <taxon>Streptosporangiales</taxon>
        <taxon>Streptosporangiaceae</taxon>
        <taxon>Streptosporangium</taxon>
    </lineage>
</organism>
<dbReference type="AlphaFoldDB" id="A0A9X7PDX0"/>
<dbReference type="GO" id="GO:0034040">
    <property type="term" value="F:ATPase-coupled lipid transmembrane transporter activity"/>
    <property type="evidence" value="ECO:0007669"/>
    <property type="project" value="TreeGrafter"/>
</dbReference>
<feature type="transmembrane region" description="Helical" evidence="7">
    <location>
        <begin position="294"/>
        <end position="314"/>
    </location>
</feature>
<feature type="transmembrane region" description="Helical" evidence="7">
    <location>
        <begin position="107"/>
        <end position="124"/>
    </location>
</feature>
<reference evidence="11 12" key="1">
    <citation type="submission" date="2018-03" db="EMBL/GenBank/DDBJ databases">
        <title>Chitinolytic properties of Streptosporangium nondiastaticum TBG75A20.</title>
        <authorList>
            <person name="Gayathri V."/>
            <person name="Shiburaj S."/>
        </authorList>
    </citation>
    <scope>NUCLEOTIDE SEQUENCE [LARGE SCALE GENOMIC DNA]</scope>
    <source>
        <strain evidence="11 12">TBG75A20</strain>
    </source>
</reference>
<feature type="chain" id="PRO_5040912780" evidence="8">
    <location>
        <begin position="24"/>
        <end position="611"/>
    </location>
</feature>
<evidence type="ECO:0000256" key="7">
    <source>
        <dbReference type="SAM" id="Phobius"/>
    </source>
</evidence>
<dbReference type="SUPFAM" id="SSF52540">
    <property type="entry name" value="P-loop containing nucleoside triphosphate hydrolases"/>
    <property type="match status" value="1"/>
</dbReference>
<evidence type="ECO:0000256" key="2">
    <source>
        <dbReference type="ARBA" id="ARBA00022692"/>
    </source>
</evidence>
<evidence type="ECO:0000313" key="12">
    <source>
        <dbReference type="Proteomes" id="UP000242427"/>
    </source>
</evidence>
<dbReference type="PROSITE" id="PS50893">
    <property type="entry name" value="ABC_TRANSPORTER_2"/>
    <property type="match status" value="1"/>
</dbReference>
<feature type="domain" description="ABC transporter" evidence="9">
    <location>
        <begin position="382"/>
        <end position="611"/>
    </location>
</feature>
<evidence type="ECO:0000256" key="5">
    <source>
        <dbReference type="ARBA" id="ARBA00022989"/>
    </source>
</evidence>
<protein>
    <submittedName>
        <fullName evidence="11">ABC transporter ATP-binding protein</fullName>
    </submittedName>
</protein>
<feature type="transmembrane region" description="Helical" evidence="7">
    <location>
        <begin position="208"/>
        <end position="227"/>
    </location>
</feature>
<keyword evidence="4 11" id="KW-0067">ATP-binding</keyword>
<keyword evidence="6 7" id="KW-0472">Membrane</keyword>
<dbReference type="GO" id="GO:0016887">
    <property type="term" value="F:ATP hydrolysis activity"/>
    <property type="evidence" value="ECO:0007669"/>
    <property type="project" value="InterPro"/>
</dbReference>
<dbReference type="Proteomes" id="UP000242427">
    <property type="component" value="Unassembled WGS sequence"/>
</dbReference>
<gene>
    <name evidence="11" type="ORF">B7P34_33950</name>
</gene>
<dbReference type="EMBL" id="PXWG01000206">
    <property type="protein sequence ID" value="PSJ24337.1"/>
    <property type="molecule type" value="Genomic_DNA"/>
</dbReference>
<dbReference type="InterPro" id="IPR011527">
    <property type="entry name" value="ABC1_TM_dom"/>
</dbReference>
<keyword evidence="8" id="KW-0732">Signal</keyword>
<evidence type="ECO:0000259" key="10">
    <source>
        <dbReference type="PROSITE" id="PS50929"/>
    </source>
</evidence>